<dbReference type="InterPro" id="IPR041516">
    <property type="entry name" value="LACTB2_WH"/>
</dbReference>
<reference evidence="2 3" key="1">
    <citation type="submission" date="2019-10" db="EMBL/GenBank/DDBJ databases">
        <title>Dictyobacter vulcani sp. nov., within the class Ktedonobacteria, isolated from soil of volcanic Mt. Zao.</title>
        <authorList>
            <person name="Zheng Y."/>
            <person name="Wang C.M."/>
            <person name="Sakai Y."/>
            <person name="Abe K."/>
            <person name="Yokota A."/>
            <person name="Yabe S."/>
        </authorList>
    </citation>
    <scope>NUCLEOTIDE SEQUENCE [LARGE SCALE GENOMIC DNA]</scope>
    <source>
        <strain evidence="2 3">W12</strain>
    </source>
</reference>
<dbReference type="Proteomes" id="UP000326912">
    <property type="component" value="Unassembled WGS sequence"/>
</dbReference>
<dbReference type="Pfam" id="PF17778">
    <property type="entry name" value="WHD_BLACT"/>
    <property type="match status" value="1"/>
</dbReference>
<evidence type="ECO:0000259" key="1">
    <source>
        <dbReference type="SMART" id="SM00849"/>
    </source>
</evidence>
<accession>A0A5J4KJX9</accession>
<dbReference type="InterPro" id="IPR036866">
    <property type="entry name" value="RibonucZ/Hydroxyglut_hydro"/>
</dbReference>
<dbReference type="InterPro" id="IPR050662">
    <property type="entry name" value="Sec-metab_biosynth-thioest"/>
</dbReference>
<sequence length="266" mass="29257">MSEPFTTILAPNASIMTGAGTNTIVLGGGIEGATVIDPGSADKQHLEAIISAGEERGGIRRILITHGHPDHLDGAEELRRMLHIYIYAFSRDGVSCADEELQDGVIIPAGDDTLRAIHTPGHRFDHLCFLLEKERILFGGDLLAGTGTVVIAPPEGDMLDYLQSLQRLQKLDLAAIVPAHGPRIPNPQKRLSMYIEHRLEREQQILNTLQQYPAGISLTAIVDQIYRDVDPQLHPIAAQSVTAHLLKLEREGRVQHIDSEGWRFLS</sequence>
<dbReference type="EMBL" id="BKZW01000001">
    <property type="protein sequence ID" value="GER87322.1"/>
    <property type="molecule type" value="Genomic_DNA"/>
</dbReference>
<keyword evidence="2" id="KW-0378">Hydrolase</keyword>
<evidence type="ECO:0000313" key="2">
    <source>
        <dbReference type="EMBL" id="GER87322.1"/>
    </source>
</evidence>
<dbReference type="InterPro" id="IPR001279">
    <property type="entry name" value="Metallo-B-lactamas"/>
</dbReference>
<dbReference type="SUPFAM" id="SSF56281">
    <property type="entry name" value="Metallo-hydrolase/oxidoreductase"/>
    <property type="match status" value="1"/>
</dbReference>
<protein>
    <submittedName>
        <fullName evidence="2">MBL fold metallo-hydrolase</fullName>
    </submittedName>
</protein>
<dbReference type="PANTHER" id="PTHR23131">
    <property type="entry name" value="ENDORIBONUCLEASE LACTB2"/>
    <property type="match status" value="1"/>
</dbReference>
<dbReference type="SMART" id="SM00849">
    <property type="entry name" value="Lactamase_B"/>
    <property type="match status" value="1"/>
</dbReference>
<dbReference type="GO" id="GO:0016787">
    <property type="term" value="F:hydrolase activity"/>
    <property type="evidence" value="ECO:0007669"/>
    <property type="project" value="UniProtKB-KW"/>
</dbReference>
<organism evidence="2 3">
    <name type="scientific">Dictyobacter vulcani</name>
    <dbReference type="NCBI Taxonomy" id="2607529"/>
    <lineage>
        <taxon>Bacteria</taxon>
        <taxon>Bacillati</taxon>
        <taxon>Chloroflexota</taxon>
        <taxon>Ktedonobacteria</taxon>
        <taxon>Ktedonobacterales</taxon>
        <taxon>Dictyobacteraceae</taxon>
        <taxon>Dictyobacter</taxon>
    </lineage>
</organism>
<dbReference type="RefSeq" id="WP_151755337.1">
    <property type="nucleotide sequence ID" value="NZ_BKZW01000001.1"/>
</dbReference>
<dbReference type="Pfam" id="PF00753">
    <property type="entry name" value="Lactamase_B"/>
    <property type="match status" value="1"/>
</dbReference>
<evidence type="ECO:0000313" key="3">
    <source>
        <dbReference type="Proteomes" id="UP000326912"/>
    </source>
</evidence>
<dbReference type="PANTHER" id="PTHR23131:SF0">
    <property type="entry name" value="ENDORIBONUCLEASE LACTB2"/>
    <property type="match status" value="1"/>
</dbReference>
<dbReference type="CDD" id="cd16278">
    <property type="entry name" value="metallo-hydrolase-like_MBL-fold"/>
    <property type="match status" value="1"/>
</dbReference>
<comment type="caution">
    <text evidence="2">The sequence shown here is derived from an EMBL/GenBank/DDBJ whole genome shotgun (WGS) entry which is preliminary data.</text>
</comment>
<name>A0A5J4KJX9_9CHLR</name>
<dbReference type="Gene3D" id="3.60.15.10">
    <property type="entry name" value="Ribonuclease Z/Hydroxyacylglutathione hydrolase-like"/>
    <property type="match status" value="1"/>
</dbReference>
<keyword evidence="3" id="KW-1185">Reference proteome</keyword>
<proteinExistence type="predicted"/>
<gene>
    <name evidence="2" type="ORF">KDW_14840</name>
</gene>
<feature type="domain" description="Metallo-beta-lactamase" evidence="1">
    <location>
        <begin position="20"/>
        <end position="180"/>
    </location>
</feature>
<dbReference type="InterPro" id="IPR036388">
    <property type="entry name" value="WH-like_DNA-bd_sf"/>
</dbReference>
<dbReference type="AlphaFoldDB" id="A0A5J4KJX9"/>
<dbReference type="Gene3D" id="1.10.10.10">
    <property type="entry name" value="Winged helix-like DNA-binding domain superfamily/Winged helix DNA-binding domain"/>
    <property type="match status" value="1"/>
</dbReference>